<feature type="transmembrane region" description="Helical" evidence="1">
    <location>
        <begin position="376"/>
        <end position="397"/>
    </location>
</feature>
<dbReference type="Proteomes" id="UP000184474">
    <property type="component" value="Unassembled WGS sequence"/>
</dbReference>
<accession>A0A1M6S353</accession>
<dbReference type="InterPro" id="IPR005625">
    <property type="entry name" value="PepSY-ass_TM"/>
</dbReference>
<feature type="transmembrane region" description="Helical" evidence="1">
    <location>
        <begin position="226"/>
        <end position="246"/>
    </location>
</feature>
<dbReference type="AlphaFoldDB" id="A0A1M6S353"/>
<dbReference type="STRING" id="156994.SAMN04488028_104378"/>
<feature type="transmembrane region" description="Helical" evidence="1">
    <location>
        <begin position="176"/>
        <end position="196"/>
    </location>
</feature>
<dbReference type="PANTHER" id="PTHR34219:SF3">
    <property type="entry name" value="BLL7967 PROTEIN"/>
    <property type="match status" value="1"/>
</dbReference>
<keyword evidence="3" id="KW-1185">Reference proteome</keyword>
<keyword evidence="1" id="KW-0812">Transmembrane</keyword>
<keyword evidence="1" id="KW-1133">Transmembrane helix</keyword>
<organism evidence="2 3">
    <name type="scientific">Reichenbachiella agariperforans</name>
    <dbReference type="NCBI Taxonomy" id="156994"/>
    <lineage>
        <taxon>Bacteria</taxon>
        <taxon>Pseudomonadati</taxon>
        <taxon>Bacteroidota</taxon>
        <taxon>Cytophagia</taxon>
        <taxon>Cytophagales</taxon>
        <taxon>Reichenbachiellaceae</taxon>
        <taxon>Reichenbachiella</taxon>
    </lineage>
</organism>
<dbReference type="Pfam" id="PF03929">
    <property type="entry name" value="PepSY_TM"/>
    <property type="match status" value="1"/>
</dbReference>
<name>A0A1M6S353_REIAG</name>
<feature type="transmembrane region" description="Helical" evidence="1">
    <location>
        <begin position="41"/>
        <end position="66"/>
    </location>
</feature>
<keyword evidence="1" id="KW-0472">Membrane</keyword>
<sequence length="423" mass="47829">MKEKFLEGFIFDTSLTASNKQIMTKSQNTPWKKTRKFFNDIHLWLGIGAGLVLFVVCLTGTIYTFYHEIEETINADIYQVEVPQGASTLLLKDLVSSVEKTVEDGKASSISIPADPEKAYAISVRKEGERRGTNYLINPYTGTVQGTSKTASSEFFMVVFRLHRWLMLDTEIGRPIVGWSTVIFALLTLTGLIIWIPQKVKAWKQGLKIKWSASWKRVNHDLHNALGFYSAFILLIMSLTGLYWSFDWYRDGLYATFGVERPTRGPRGGDEKKKEKQPLQVTTLTLEDYLQVAHAELNYQGDTRINLPTDNKPTVSIAKSKVGFFAVSGRDELTLDKMTAAVKKKELFSDEPLNHQIMHSIRSIHTGEIFGTFSKIIYFISCLIATSLPVTGTIIWINKLKKKRARGKKKTKVAQKTPETVLA</sequence>
<evidence type="ECO:0000313" key="3">
    <source>
        <dbReference type="Proteomes" id="UP000184474"/>
    </source>
</evidence>
<gene>
    <name evidence="2" type="ORF">SAMN04488028_104378</name>
</gene>
<dbReference type="PANTHER" id="PTHR34219">
    <property type="entry name" value="IRON-REGULATED INNER MEMBRANE PROTEIN-RELATED"/>
    <property type="match status" value="1"/>
</dbReference>
<proteinExistence type="predicted"/>
<protein>
    <submittedName>
        <fullName evidence="2">Uncharacterized iron-regulated membrane protein</fullName>
    </submittedName>
</protein>
<dbReference type="EMBL" id="FRAA01000004">
    <property type="protein sequence ID" value="SHK38907.1"/>
    <property type="molecule type" value="Genomic_DNA"/>
</dbReference>
<reference evidence="3" key="1">
    <citation type="submission" date="2016-11" db="EMBL/GenBank/DDBJ databases">
        <authorList>
            <person name="Varghese N."/>
            <person name="Submissions S."/>
        </authorList>
    </citation>
    <scope>NUCLEOTIDE SEQUENCE [LARGE SCALE GENOMIC DNA]</scope>
    <source>
        <strain evidence="3">DSM 26134</strain>
    </source>
</reference>
<evidence type="ECO:0000313" key="2">
    <source>
        <dbReference type="EMBL" id="SHK38907.1"/>
    </source>
</evidence>
<evidence type="ECO:0000256" key="1">
    <source>
        <dbReference type="SAM" id="Phobius"/>
    </source>
</evidence>